<proteinExistence type="predicted"/>
<evidence type="ECO:0000313" key="3">
    <source>
        <dbReference type="Proteomes" id="UP001238088"/>
    </source>
</evidence>
<name>A0ABU0AKC6_9BACI</name>
<accession>A0ABU0AKC6</accession>
<reference evidence="2 3" key="1">
    <citation type="submission" date="2023-07" db="EMBL/GenBank/DDBJ databases">
        <title>Genomic Encyclopedia of Type Strains, Phase IV (KMG-IV): sequencing the most valuable type-strain genomes for metagenomic binning, comparative biology and taxonomic classification.</title>
        <authorList>
            <person name="Goeker M."/>
        </authorList>
    </citation>
    <scope>NUCLEOTIDE SEQUENCE [LARGE SCALE GENOMIC DNA]</scope>
    <source>
        <strain evidence="2 3">DSM 23494</strain>
    </source>
</reference>
<sequence length="49" mass="5419">MLKLVPGRVRNQEKGKLDAQTSARMSAKSRKGLTRSQTSARMSEKKSKG</sequence>
<keyword evidence="3" id="KW-1185">Reference proteome</keyword>
<gene>
    <name evidence="2" type="ORF">J2S17_002375</name>
</gene>
<evidence type="ECO:0000313" key="2">
    <source>
        <dbReference type="EMBL" id="MDQ0270500.1"/>
    </source>
</evidence>
<dbReference type="Proteomes" id="UP001238088">
    <property type="component" value="Unassembled WGS sequence"/>
</dbReference>
<evidence type="ECO:0000256" key="1">
    <source>
        <dbReference type="SAM" id="MobiDB-lite"/>
    </source>
</evidence>
<dbReference type="EMBL" id="JAUSUB010000008">
    <property type="protein sequence ID" value="MDQ0270500.1"/>
    <property type="molecule type" value="Genomic_DNA"/>
</dbReference>
<feature type="region of interest" description="Disordered" evidence="1">
    <location>
        <begin position="1"/>
        <end position="49"/>
    </location>
</feature>
<protein>
    <recommendedName>
        <fullName evidence="4">YuzL family protein</fullName>
    </recommendedName>
</protein>
<evidence type="ECO:0008006" key="4">
    <source>
        <dbReference type="Google" id="ProtNLM"/>
    </source>
</evidence>
<organism evidence="2 3">
    <name type="scientific">Cytobacillus purgationiresistens</name>
    <dbReference type="NCBI Taxonomy" id="863449"/>
    <lineage>
        <taxon>Bacteria</taxon>
        <taxon>Bacillati</taxon>
        <taxon>Bacillota</taxon>
        <taxon>Bacilli</taxon>
        <taxon>Bacillales</taxon>
        <taxon>Bacillaceae</taxon>
        <taxon>Cytobacillus</taxon>
    </lineage>
</organism>
<comment type="caution">
    <text evidence="2">The sequence shown here is derived from an EMBL/GenBank/DDBJ whole genome shotgun (WGS) entry which is preliminary data.</text>
</comment>